<dbReference type="SUPFAM" id="SSF46785">
    <property type="entry name" value="Winged helix' DNA-binding domain"/>
    <property type="match status" value="1"/>
</dbReference>
<dbReference type="CDD" id="cd00090">
    <property type="entry name" value="HTH_ARSR"/>
    <property type="match status" value="1"/>
</dbReference>
<accession>A0ABX1JP78</accession>
<dbReference type="Proteomes" id="UP000523795">
    <property type="component" value="Unassembled WGS sequence"/>
</dbReference>
<evidence type="ECO:0000313" key="2">
    <source>
        <dbReference type="EMBL" id="NKX49622.1"/>
    </source>
</evidence>
<sequence length="127" mass="13722">MERSSAGPDRTGRAADIAGDAGHTVLDVAALKALAHPLRIRLLEMLSRYGAQTASSLAGRLGESSGSTSYHLRQLARHQLVREVEGRGTARERWWERPPGPLVVATPELATSPATRTAARLVAREFE</sequence>
<organism evidence="2 3">
    <name type="scientific">Arthrobacter deserti</name>
    <dbReference type="NCBI Taxonomy" id="1742687"/>
    <lineage>
        <taxon>Bacteria</taxon>
        <taxon>Bacillati</taxon>
        <taxon>Actinomycetota</taxon>
        <taxon>Actinomycetes</taxon>
        <taxon>Micrococcales</taxon>
        <taxon>Micrococcaceae</taxon>
        <taxon>Arthrobacter</taxon>
    </lineage>
</organism>
<comment type="caution">
    <text evidence="2">The sequence shown here is derived from an EMBL/GenBank/DDBJ whole genome shotgun (WGS) entry which is preliminary data.</text>
</comment>
<proteinExistence type="predicted"/>
<dbReference type="Pfam" id="PF12840">
    <property type="entry name" value="HTH_20"/>
    <property type="match status" value="1"/>
</dbReference>
<keyword evidence="3" id="KW-1185">Reference proteome</keyword>
<name>A0ABX1JP78_9MICC</name>
<dbReference type="SMART" id="SM00418">
    <property type="entry name" value="HTH_ARSR"/>
    <property type="match status" value="1"/>
</dbReference>
<evidence type="ECO:0000259" key="1">
    <source>
        <dbReference type="SMART" id="SM00418"/>
    </source>
</evidence>
<gene>
    <name evidence="2" type="ORF">HER39_03320</name>
</gene>
<evidence type="ECO:0000313" key="3">
    <source>
        <dbReference type="Proteomes" id="UP000523795"/>
    </source>
</evidence>
<dbReference type="Gene3D" id="1.10.10.10">
    <property type="entry name" value="Winged helix-like DNA-binding domain superfamily/Winged helix DNA-binding domain"/>
    <property type="match status" value="1"/>
</dbReference>
<reference evidence="2 3" key="1">
    <citation type="submission" date="2020-04" db="EMBL/GenBank/DDBJ databases">
        <authorList>
            <person name="Liu S."/>
        </authorList>
    </citation>
    <scope>NUCLEOTIDE SEQUENCE [LARGE SCALE GENOMIC DNA]</scope>
    <source>
        <strain evidence="2 3">CGMCC 1.15091</strain>
    </source>
</reference>
<dbReference type="EMBL" id="JAAZSR010000027">
    <property type="protein sequence ID" value="NKX49622.1"/>
    <property type="molecule type" value="Genomic_DNA"/>
</dbReference>
<protein>
    <submittedName>
        <fullName evidence="2">Helix-turn-helix transcriptional regulator</fullName>
    </submittedName>
</protein>
<dbReference type="InterPro" id="IPR001845">
    <property type="entry name" value="HTH_ArsR_DNA-bd_dom"/>
</dbReference>
<dbReference type="InterPro" id="IPR036390">
    <property type="entry name" value="WH_DNA-bd_sf"/>
</dbReference>
<dbReference type="InterPro" id="IPR011991">
    <property type="entry name" value="ArsR-like_HTH"/>
</dbReference>
<dbReference type="InterPro" id="IPR036388">
    <property type="entry name" value="WH-like_DNA-bd_sf"/>
</dbReference>
<feature type="domain" description="HTH arsR-type" evidence="1">
    <location>
        <begin position="29"/>
        <end position="111"/>
    </location>
</feature>